<evidence type="ECO:0000313" key="3">
    <source>
        <dbReference type="Proteomes" id="UP000320421"/>
    </source>
</evidence>
<feature type="signal peptide" evidence="1">
    <location>
        <begin position="1"/>
        <end position="21"/>
    </location>
</feature>
<sequence length="102" mass="11052" precursor="true">MLTKIFTATVLSVGVSMSATASTQTSTHLKQNCNPYLKSCQAGSNSYQTHALPDCCKTNLACCEQALQLRTAEHTWVENLNATRLLGNAFLIERPLAHAPPC</sequence>
<dbReference type="OrthoDB" id="9933456at2"/>
<dbReference type="AlphaFoldDB" id="A0A517PKQ0"/>
<evidence type="ECO:0000256" key="1">
    <source>
        <dbReference type="SAM" id="SignalP"/>
    </source>
</evidence>
<dbReference type="EMBL" id="CP036266">
    <property type="protein sequence ID" value="QDT19942.1"/>
    <property type="molecule type" value="Genomic_DNA"/>
</dbReference>
<accession>A0A517PKQ0</accession>
<keyword evidence="3" id="KW-1185">Reference proteome</keyword>
<reference evidence="2 3" key="1">
    <citation type="submission" date="2019-02" db="EMBL/GenBank/DDBJ databases">
        <title>Deep-cultivation of Planctomycetes and their phenomic and genomic characterization uncovers novel biology.</title>
        <authorList>
            <person name="Wiegand S."/>
            <person name="Jogler M."/>
            <person name="Boedeker C."/>
            <person name="Pinto D."/>
            <person name="Vollmers J."/>
            <person name="Rivas-Marin E."/>
            <person name="Kohn T."/>
            <person name="Peeters S.H."/>
            <person name="Heuer A."/>
            <person name="Rast P."/>
            <person name="Oberbeckmann S."/>
            <person name="Bunk B."/>
            <person name="Jeske O."/>
            <person name="Meyerdierks A."/>
            <person name="Storesund J.E."/>
            <person name="Kallscheuer N."/>
            <person name="Luecker S."/>
            <person name="Lage O.M."/>
            <person name="Pohl T."/>
            <person name="Merkel B.J."/>
            <person name="Hornburger P."/>
            <person name="Mueller R.-W."/>
            <person name="Bruemmer F."/>
            <person name="Labrenz M."/>
            <person name="Spormann A.M."/>
            <person name="Op den Camp H."/>
            <person name="Overmann J."/>
            <person name="Amann R."/>
            <person name="Jetten M.S.M."/>
            <person name="Mascher T."/>
            <person name="Medema M.H."/>
            <person name="Devos D.P."/>
            <person name="Kaster A.-K."/>
            <person name="Ovreas L."/>
            <person name="Rohde M."/>
            <person name="Galperin M.Y."/>
            <person name="Jogler C."/>
        </authorList>
    </citation>
    <scope>NUCLEOTIDE SEQUENCE [LARGE SCALE GENOMIC DNA]</scope>
    <source>
        <strain evidence="2 3">HG66A1</strain>
    </source>
</reference>
<dbReference type="Proteomes" id="UP000320421">
    <property type="component" value="Chromosome"/>
</dbReference>
<name>A0A517PKQ0_9PLAN</name>
<dbReference type="RefSeq" id="WP_145182028.1">
    <property type="nucleotide sequence ID" value="NZ_CP036266.1"/>
</dbReference>
<feature type="chain" id="PRO_5022043462" evidence="1">
    <location>
        <begin position="22"/>
        <end position="102"/>
    </location>
</feature>
<proteinExistence type="predicted"/>
<gene>
    <name evidence="2" type="ORF">HG66A1_17110</name>
</gene>
<protein>
    <submittedName>
        <fullName evidence="2">Uncharacterized protein</fullName>
    </submittedName>
</protein>
<keyword evidence="1" id="KW-0732">Signal</keyword>
<evidence type="ECO:0000313" key="2">
    <source>
        <dbReference type="EMBL" id="QDT19942.1"/>
    </source>
</evidence>
<organism evidence="2 3">
    <name type="scientific">Gimesia chilikensis</name>
    <dbReference type="NCBI Taxonomy" id="2605989"/>
    <lineage>
        <taxon>Bacteria</taxon>
        <taxon>Pseudomonadati</taxon>
        <taxon>Planctomycetota</taxon>
        <taxon>Planctomycetia</taxon>
        <taxon>Planctomycetales</taxon>
        <taxon>Planctomycetaceae</taxon>
        <taxon>Gimesia</taxon>
    </lineage>
</organism>